<feature type="domain" description="Protein UNC80 central region" evidence="3">
    <location>
        <begin position="1292"/>
        <end position="1427"/>
    </location>
</feature>
<proteinExistence type="predicted"/>
<sequence>MTHGFDYIPLPIQNFLLSNTSSFIQSKKTRDNVCLNFERVLVQNILYGLPPSVCESIQSIPRWHLVRFALPHVLHCAATMIRQRLKPLPSVDAKGRGKTQLVTCSQRPPLRFDQAETKLLYTLQWLLLDAASECADNDPNFKINAQRERAYLHDLASLQLFIYLFAPVLERLKCEDFDTLKLESGLRLWAPLILHRQPYEGSFPVPVKTPSGQYDEELNVNPLRSYVDQFGPLPTVFQRPGEELGEEDEVGGLEAVSGVSKQVPHSIASFYPTSPNLRIPNAESSDEDSAWYDRHSVPISANALKQSHNHPVVPMARLNDICPVSLKDTDSEESESNCSESVATGRSYLEQTLEEQMESLTQMVLKEAMATDTVLASHCDLAVMRCLFSPEWSEAGAVWALRYLERRLALLRHERRRERVEASAHSRFQRLRATLPEAFFAAADAVTGQAVDFRVLRSLSMPQLASPYQHSSFGASNITAIPSSQRHITTGSASVVTATTDIGDDGDDDERYSTGGRRKISVIDGTGGDEKRSTSLSQKSSSSDQQSSNTESQPASHPPEPTMLPTLHHFSSDSPAPQTRFVTSDATVTSSSSGTFYKRKQIPKSSLEPNKNTKKMGVFEIKDRLSRHGKGKLDLGHANHLGSNNESTLSKPLSDESILEDPSGFLTVPPTDARQLDATVGGILRRSNRTPLSPKSVVDLIDLRDDRLLVSNAKSQISLNEARFFGSDVTMNLDEATDSQNSIDAGSANFDLDGGLLLHRCHSDTNISYNSVQQNVYCLIDLCTLTWGKSKSKKQSKPRQCYRQSHEDSSHSSVTRLSRRTYGRQVPHTRSKSVAILGLQSGLNHTPSYSGKVSHLPSRGSSTITHDGIGSVEKLVRVTSSGRLIPFGRTRNRRQTPVDDGDERSAEMSSDEENGAARSVRAQQMRSNFRKSDKYLNVDCPASTQVRFQSRKQATTRQLNNYSFRRSGEIPACGPTRLLPNRLRVVDKRPQRKVRIEEKTNSQEKTLAMLTEEQQQATINFSLIMEILVKIIRVLGCLHGHPNVCGSGGGGPRSAASGLGYPDDPTGAVAAMLRRHAHECLLRMFHVNKNLFYCFFSRLIAAVPITELMEFLHGLTSFCLDPVVLNPTRPGSSEKWSYHNSFGQSFTGEGTRGAEGVIISSLMGTLVRRFVRCRRELATQENISLFTEVRHLLTYLKSVHGNTFRRALLCSLLCPMRTALMRNKPSMMLPRPRMLSTRNSLWPTSASKRPSMIIPSTDFIDVGDFSFGLQNKRLHGQNWKSAETKFCKPMTERRLVDLPALKENLRDFAFLLECLEPGTLPEPQLVASFLDLNAPVLARACLLLECAFFVHRCNRGEWPAWMKINLPLPMQQADHLTQSATSSQRIAISISGPASTGADPIDLRSFAFRTTAQIQWSAGRLFHSWAEVQPFIPHLPSPGFN</sequence>
<keyword evidence="5" id="KW-1185">Reference proteome</keyword>
<feature type="compositionally biased region" description="Low complexity" evidence="1">
    <location>
        <begin position="534"/>
        <end position="553"/>
    </location>
</feature>
<dbReference type="Pfam" id="PF15778">
    <property type="entry name" value="UNC80_N"/>
    <property type="match status" value="1"/>
</dbReference>
<organism evidence="4 5">
    <name type="scientific">Taenia crassiceps</name>
    <dbReference type="NCBI Taxonomy" id="6207"/>
    <lineage>
        <taxon>Eukaryota</taxon>
        <taxon>Metazoa</taxon>
        <taxon>Spiralia</taxon>
        <taxon>Lophotrochozoa</taxon>
        <taxon>Platyhelminthes</taxon>
        <taxon>Cestoda</taxon>
        <taxon>Eucestoda</taxon>
        <taxon>Cyclophyllidea</taxon>
        <taxon>Taeniidae</taxon>
        <taxon>Taenia</taxon>
    </lineage>
</organism>
<evidence type="ECO:0000256" key="1">
    <source>
        <dbReference type="SAM" id="MobiDB-lite"/>
    </source>
</evidence>
<accession>A0ABR4QS82</accession>
<evidence type="ECO:0008006" key="6">
    <source>
        <dbReference type="Google" id="ProtNLM"/>
    </source>
</evidence>
<feature type="region of interest" description="Disordered" evidence="1">
    <location>
        <begin position="886"/>
        <end position="921"/>
    </location>
</feature>
<gene>
    <name evidence="4" type="ORF">TcWFU_007611</name>
</gene>
<comment type="caution">
    <text evidence="4">The sequence shown here is derived from an EMBL/GenBank/DDBJ whole genome shotgun (WGS) entry which is preliminary data.</text>
</comment>
<dbReference type="Pfam" id="PF19424">
    <property type="entry name" value="UNC80"/>
    <property type="match status" value="1"/>
</dbReference>
<feature type="region of interest" description="Disordered" evidence="1">
    <location>
        <begin position="498"/>
        <end position="579"/>
    </location>
</feature>
<evidence type="ECO:0000259" key="2">
    <source>
        <dbReference type="Pfam" id="PF15778"/>
    </source>
</evidence>
<dbReference type="Proteomes" id="UP001651158">
    <property type="component" value="Unassembled WGS sequence"/>
</dbReference>
<dbReference type="EMBL" id="JAKROA010000001">
    <property type="protein sequence ID" value="KAL5112557.1"/>
    <property type="molecule type" value="Genomic_DNA"/>
</dbReference>
<dbReference type="PANTHER" id="PTHR31781:SF1">
    <property type="entry name" value="PROTEIN UNC-80 HOMOLOG"/>
    <property type="match status" value="1"/>
</dbReference>
<feature type="region of interest" description="Disordered" evidence="1">
    <location>
        <begin position="630"/>
        <end position="656"/>
    </location>
</feature>
<dbReference type="InterPro" id="IPR045852">
    <property type="entry name" value="UNC80_central"/>
</dbReference>
<feature type="compositionally biased region" description="Polar residues" evidence="1">
    <location>
        <begin position="641"/>
        <end position="651"/>
    </location>
</feature>
<feature type="domain" description="Cation channel complex component UNC80 N-terminal" evidence="2">
    <location>
        <begin position="7"/>
        <end position="208"/>
    </location>
</feature>
<feature type="region of interest" description="Disordered" evidence="1">
    <location>
        <begin position="794"/>
        <end position="831"/>
    </location>
</feature>
<feature type="compositionally biased region" description="Basic residues" evidence="1">
    <location>
        <begin position="817"/>
        <end position="831"/>
    </location>
</feature>
<evidence type="ECO:0000313" key="4">
    <source>
        <dbReference type="EMBL" id="KAL5112557.1"/>
    </source>
</evidence>
<protein>
    <recommendedName>
        <fullName evidence="6">UNC80 domain-containing protein</fullName>
    </recommendedName>
</protein>
<name>A0ABR4QS82_9CEST</name>
<reference evidence="4 5" key="1">
    <citation type="journal article" date="2022" name="Front. Cell. Infect. Microbiol.">
        <title>The Genomes of Two Strains of Taenia crassiceps the Animal Model for the Study of Human Cysticercosis.</title>
        <authorList>
            <person name="Bobes R.J."/>
            <person name="Estrada K."/>
            <person name="Rios-Valencia D.G."/>
            <person name="Calderon-Gallegos A."/>
            <person name="de la Torre P."/>
            <person name="Carrero J.C."/>
            <person name="Sanchez-Flores A."/>
            <person name="Laclette J.P."/>
        </authorList>
    </citation>
    <scope>NUCLEOTIDE SEQUENCE [LARGE SCALE GENOMIC DNA]</scope>
    <source>
        <strain evidence="4">WFUcys</strain>
    </source>
</reference>
<evidence type="ECO:0000259" key="3">
    <source>
        <dbReference type="Pfam" id="PF19424"/>
    </source>
</evidence>
<evidence type="ECO:0000313" key="5">
    <source>
        <dbReference type="Proteomes" id="UP001651158"/>
    </source>
</evidence>
<dbReference type="InterPro" id="IPR031542">
    <property type="entry name" value="UNC80_N"/>
</dbReference>
<dbReference type="PANTHER" id="PTHR31781">
    <property type="entry name" value="UNC80"/>
    <property type="match status" value="1"/>
</dbReference>